<dbReference type="InterPro" id="IPR007267">
    <property type="entry name" value="GtrA_DPMS_TM"/>
</dbReference>
<gene>
    <name evidence="9" type="ORF">CPQ89_03215</name>
    <name evidence="8" type="ORF">CPS94_09550</name>
</gene>
<keyword evidence="4 6" id="KW-1133">Transmembrane helix</keyword>
<dbReference type="Pfam" id="PF04138">
    <property type="entry name" value="GtrA_DPMS_TM"/>
    <property type="match status" value="1"/>
</dbReference>
<evidence type="ECO:0000256" key="5">
    <source>
        <dbReference type="ARBA" id="ARBA00023136"/>
    </source>
</evidence>
<dbReference type="GO" id="GO:0000271">
    <property type="term" value="P:polysaccharide biosynthetic process"/>
    <property type="evidence" value="ECO:0007669"/>
    <property type="project" value="InterPro"/>
</dbReference>
<evidence type="ECO:0000313" key="9">
    <source>
        <dbReference type="EMBL" id="AWZ41548.1"/>
    </source>
</evidence>
<proteinExistence type="inferred from homology"/>
<sequence>MLKFIIVGIVNTAFGMGIMFVFYNFFHLSYWISSASNYIFGSILSYFLNKHFTFQNKSKSLTTVIKFTVNITVCYLIAYGVAKPLAVWLFSGFDAHVQNNVAMLAGSVFFVGLNYLGQRFWAFKEE</sequence>
<feature type="transmembrane region" description="Helical" evidence="6">
    <location>
        <begin position="60"/>
        <end position="81"/>
    </location>
</feature>
<evidence type="ECO:0000256" key="4">
    <source>
        <dbReference type="ARBA" id="ARBA00022989"/>
    </source>
</evidence>
<evidence type="ECO:0000256" key="1">
    <source>
        <dbReference type="ARBA" id="ARBA00004141"/>
    </source>
</evidence>
<organism evidence="8 11">
    <name type="scientific">Ligilactobacillus murinus</name>
    <dbReference type="NCBI Taxonomy" id="1622"/>
    <lineage>
        <taxon>Bacteria</taxon>
        <taxon>Bacillati</taxon>
        <taxon>Bacillota</taxon>
        <taxon>Bacilli</taxon>
        <taxon>Lactobacillales</taxon>
        <taxon>Lactobacillaceae</taxon>
        <taxon>Ligilactobacillus</taxon>
    </lineage>
</organism>
<feature type="transmembrane region" description="Helical" evidence="6">
    <location>
        <begin position="5"/>
        <end position="23"/>
    </location>
</feature>
<comment type="similarity">
    <text evidence="2">Belongs to the GtrA family.</text>
</comment>
<evidence type="ECO:0000259" key="7">
    <source>
        <dbReference type="Pfam" id="PF04138"/>
    </source>
</evidence>
<comment type="subcellular location">
    <subcellularLocation>
        <location evidence="1">Membrane</location>
        <topology evidence="1">Multi-pass membrane protein</topology>
    </subcellularLocation>
</comment>
<keyword evidence="5 6" id="KW-0472">Membrane</keyword>
<dbReference type="InterPro" id="IPR051401">
    <property type="entry name" value="GtrA_CellWall_Glycosyl"/>
</dbReference>
<keyword evidence="3 6" id="KW-0812">Transmembrane</keyword>
<reference evidence="10 11" key="1">
    <citation type="submission" date="2017-09" db="EMBL/GenBank/DDBJ databases">
        <title>Predominant Lactobacillus spp. isolated from feces of mice subjected to short-term calorie restriction.</title>
        <authorList>
            <person name="Zhang C."/>
            <person name="Zhao L."/>
            <person name="Pan F."/>
        </authorList>
    </citation>
    <scope>NUCLEOTIDE SEQUENCE [LARGE SCALE GENOMIC DNA]</scope>
    <source>
        <strain evidence="9 10">CR141</strain>
        <strain evidence="8 11">CR147</strain>
    </source>
</reference>
<keyword evidence="10" id="KW-1185">Reference proteome</keyword>
<dbReference type="RefSeq" id="WP_112195911.1">
    <property type="nucleotide sequence ID" value="NZ_CP023565.1"/>
</dbReference>
<evidence type="ECO:0000313" key="10">
    <source>
        <dbReference type="Proteomes" id="UP000250143"/>
    </source>
</evidence>
<evidence type="ECO:0000256" key="2">
    <source>
        <dbReference type="ARBA" id="ARBA00009399"/>
    </source>
</evidence>
<dbReference type="PANTHER" id="PTHR38459">
    <property type="entry name" value="PROPHAGE BACTOPRENOL-LINKED GLUCOSE TRANSLOCASE HOMOLOG"/>
    <property type="match status" value="1"/>
</dbReference>
<evidence type="ECO:0000256" key="3">
    <source>
        <dbReference type="ARBA" id="ARBA00022692"/>
    </source>
</evidence>
<dbReference type="Proteomes" id="UP000250153">
    <property type="component" value="Chromosome"/>
</dbReference>
<name>A0AAD0PC99_9LACO</name>
<dbReference type="GO" id="GO:0005886">
    <property type="term" value="C:plasma membrane"/>
    <property type="evidence" value="ECO:0007669"/>
    <property type="project" value="TreeGrafter"/>
</dbReference>
<feature type="transmembrane region" description="Helical" evidence="6">
    <location>
        <begin position="29"/>
        <end position="48"/>
    </location>
</feature>
<feature type="transmembrane region" description="Helical" evidence="6">
    <location>
        <begin position="101"/>
        <end position="117"/>
    </location>
</feature>
<evidence type="ECO:0000256" key="6">
    <source>
        <dbReference type="SAM" id="Phobius"/>
    </source>
</evidence>
<evidence type="ECO:0000313" key="11">
    <source>
        <dbReference type="Proteomes" id="UP000250153"/>
    </source>
</evidence>
<dbReference type="PANTHER" id="PTHR38459:SF1">
    <property type="entry name" value="PROPHAGE BACTOPRENOL-LINKED GLUCOSE TRANSLOCASE HOMOLOG"/>
    <property type="match status" value="1"/>
</dbReference>
<accession>A0AAD0PC99</accession>
<dbReference type="EMBL" id="CP023565">
    <property type="protein sequence ID" value="AWZ39515.1"/>
    <property type="molecule type" value="Genomic_DNA"/>
</dbReference>
<dbReference type="KEGG" id="lmur:CPS94_09550"/>
<evidence type="ECO:0000313" key="8">
    <source>
        <dbReference type="EMBL" id="AWZ39515.1"/>
    </source>
</evidence>
<dbReference type="Proteomes" id="UP000250143">
    <property type="component" value="Chromosome"/>
</dbReference>
<dbReference type="EMBL" id="CP023566">
    <property type="protein sequence ID" value="AWZ41548.1"/>
    <property type="molecule type" value="Genomic_DNA"/>
</dbReference>
<dbReference type="GeneID" id="48467394"/>
<dbReference type="AlphaFoldDB" id="A0AAD0PC99"/>
<protein>
    <submittedName>
        <fullName evidence="8">Polysaccharide biosynthesis protein GtrA</fullName>
    </submittedName>
</protein>
<feature type="domain" description="GtrA/DPMS transmembrane" evidence="7">
    <location>
        <begin position="3"/>
        <end position="123"/>
    </location>
</feature>